<evidence type="ECO:0000313" key="1">
    <source>
        <dbReference type="EMBL" id="KAI4369062.1"/>
    </source>
</evidence>
<organism evidence="1 2">
    <name type="scientific">Melastoma candidum</name>
    <dbReference type="NCBI Taxonomy" id="119954"/>
    <lineage>
        <taxon>Eukaryota</taxon>
        <taxon>Viridiplantae</taxon>
        <taxon>Streptophyta</taxon>
        <taxon>Embryophyta</taxon>
        <taxon>Tracheophyta</taxon>
        <taxon>Spermatophyta</taxon>
        <taxon>Magnoliopsida</taxon>
        <taxon>eudicotyledons</taxon>
        <taxon>Gunneridae</taxon>
        <taxon>Pentapetalae</taxon>
        <taxon>rosids</taxon>
        <taxon>malvids</taxon>
        <taxon>Myrtales</taxon>
        <taxon>Melastomataceae</taxon>
        <taxon>Melastomatoideae</taxon>
        <taxon>Melastomateae</taxon>
        <taxon>Melastoma</taxon>
    </lineage>
</organism>
<proteinExistence type="predicted"/>
<evidence type="ECO:0000313" key="2">
    <source>
        <dbReference type="Proteomes" id="UP001057402"/>
    </source>
</evidence>
<name>A0ACB9QSB0_9MYRT</name>
<gene>
    <name evidence="1" type="ORF">MLD38_017553</name>
</gene>
<protein>
    <submittedName>
        <fullName evidence="1">Uncharacterized protein</fullName>
    </submittedName>
</protein>
<sequence>MDNNQAIPAPNILRVLSFFCVLGFVAATIVCPGKSCSPSDALAHPGLTGLQLRNAILSTTTDVALHAQGLISSMDTRSFDEHAMSAWYDCVELYSDTVQLLKQSAGSNSPVDSQTWLSAAVTNQETCKEGFKDLNVAGNLELHLPGVLGNFSKLLRMSLAINKEVFSGSHPPLSRIPANLIRGRRLLGNSGNREGFPSWLTAGNQKLLQTTKAPAADIVVAKDGTGDYKTISEAVAVAGSKGRGKRFVIHVKAGVYAENVVVKRTTKNLMLVGDGIDATIVTGRKNAEGGSTTFRSATFAVTGGGFIARGITFENTAGPAKHQAVALRSA</sequence>
<reference evidence="2" key="1">
    <citation type="journal article" date="2023" name="Front. Plant Sci.">
        <title>Chromosomal-level genome assembly of Melastoma candidum provides insights into trichome evolution.</title>
        <authorList>
            <person name="Zhong Y."/>
            <person name="Wu W."/>
            <person name="Sun C."/>
            <person name="Zou P."/>
            <person name="Liu Y."/>
            <person name="Dai S."/>
            <person name="Zhou R."/>
        </authorList>
    </citation>
    <scope>NUCLEOTIDE SEQUENCE [LARGE SCALE GENOMIC DNA]</scope>
</reference>
<dbReference type="Proteomes" id="UP001057402">
    <property type="component" value="Chromosome 5"/>
</dbReference>
<keyword evidence="2" id="KW-1185">Reference proteome</keyword>
<accession>A0ACB9QSB0</accession>
<comment type="caution">
    <text evidence="1">The sequence shown here is derived from an EMBL/GenBank/DDBJ whole genome shotgun (WGS) entry which is preliminary data.</text>
</comment>
<dbReference type="EMBL" id="CM042884">
    <property type="protein sequence ID" value="KAI4369062.1"/>
    <property type="molecule type" value="Genomic_DNA"/>
</dbReference>